<keyword evidence="3" id="KW-1185">Reference proteome</keyword>
<evidence type="ECO:0000313" key="1">
    <source>
        <dbReference type="EMBL" id="RKP28370.1"/>
    </source>
</evidence>
<sequence>MDIHRCRFVDYTPHVITALAFSHASDPAAPAIAGLRLAVGHSNGDIEIWNPRGNWTHELTLPGARCRAVEGLVWAHVAGENPRLFSIGGSTYITEWDLTTGYLRANLNCNASVVWCVGSNVSGSRLAVGCDDGSVVIVSLAGGPGVMEFEFICQRQELRVLGVRWYDDETVIGGCADGKVRVWALGGENRGRISGCMKVDRLKTESTLVWSVACLPAKGQFVTGDSTGAVKFWDAKTHTLVQSFTTHDADVLCLAVDAAGTRVFSAGIDRRIHHFSYLESKTKRGTRWIHNDGRLLHLNDVRALQLFECHSHSLLVSGGVERSLIVQAADKFQHGPYKKILMDQQVSNIVTCAATELVAMFQDLTVKVWRVGGDRHRLEAKIALADDDNITCASIGEFTPKETLLAVGTLNAVKIFALRRADKKLAVRKYRDASFDALVSGAKRVSVFGAGRLLVQSPGDQLLLFQVCDTTVALVHVLEALDPARSELRAGFDHYNSIRAVALSHDNTRLAVARFNNTIDLVDTGNRVPPVRLATLSCGVHLMHFTAQDTLVVLGDDNKLVDLNTQQNGQPLMTAWAQRNSELLPAAFLRLDHKPQGMFVQDTKVWVYGTQWLCFFDLAVNLDPSKSGAKSRKRVRDDLSINEGDASADTVEDALFDKEIAAVHMRRVEHDDPDFSASSKPRKPFWITQKYRPILKVDPWGERDIVVVERDTFALPTTAAFEVALVKM</sequence>
<organism evidence="1 3">
    <name type="scientific">Metschnikowia bicuspidata</name>
    <dbReference type="NCBI Taxonomy" id="27322"/>
    <lineage>
        <taxon>Eukaryota</taxon>
        <taxon>Fungi</taxon>
        <taxon>Dikarya</taxon>
        <taxon>Ascomycota</taxon>
        <taxon>Saccharomycotina</taxon>
        <taxon>Pichiomycetes</taxon>
        <taxon>Metschnikowiaceae</taxon>
        <taxon>Metschnikowia</taxon>
    </lineage>
</organism>
<dbReference type="GO" id="GO:0030686">
    <property type="term" value="C:90S preribosome"/>
    <property type="evidence" value="ECO:0007669"/>
    <property type="project" value="InterPro"/>
</dbReference>
<dbReference type="AlphaFoldDB" id="A0A4P9Z9D2"/>
<evidence type="ECO:0000313" key="2">
    <source>
        <dbReference type="EMBL" id="RKP31143.1"/>
    </source>
</evidence>
<dbReference type="GO" id="GO:0000462">
    <property type="term" value="P:maturation of SSU-rRNA from tricistronic rRNA transcript (SSU-rRNA, 5.8S rRNA, LSU-rRNA)"/>
    <property type="evidence" value="ECO:0007669"/>
    <property type="project" value="InterPro"/>
</dbReference>
<dbReference type="OrthoDB" id="8883818at2759"/>
<evidence type="ECO:0000313" key="3">
    <source>
        <dbReference type="Proteomes" id="UP000268321"/>
    </source>
</evidence>
<dbReference type="SUPFAM" id="SSF50978">
    <property type="entry name" value="WD40 repeat-like"/>
    <property type="match status" value="2"/>
</dbReference>
<dbReference type="PANTHER" id="PTHR44163">
    <property type="entry name" value="U3 SMALL NUCLEOLAR RNA-ASSOCIATED PROTEIN 4 HOMOLOG"/>
    <property type="match status" value="1"/>
</dbReference>
<protein>
    <submittedName>
        <fullName evidence="1">WD40 repeat-like protein</fullName>
    </submittedName>
</protein>
<dbReference type="GO" id="GO:0003723">
    <property type="term" value="F:RNA binding"/>
    <property type="evidence" value="ECO:0007669"/>
    <property type="project" value="TreeGrafter"/>
</dbReference>
<dbReference type="InterPro" id="IPR001680">
    <property type="entry name" value="WD40_rpt"/>
</dbReference>
<dbReference type="Gene3D" id="2.130.10.10">
    <property type="entry name" value="YVTN repeat-like/Quinoprotein amine dehydrogenase"/>
    <property type="match status" value="2"/>
</dbReference>
<dbReference type="Proteomes" id="UP000268321">
    <property type="component" value="Unassembled WGS sequence"/>
</dbReference>
<dbReference type="InterPro" id="IPR015943">
    <property type="entry name" value="WD40/YVTN_repeat-like_dom_sf"/>
</dbReference>
<proteinExistence type="predicted"/>
<accession>A0A4P9Z9D2</accession>
<dbReference type="PANTHER" id="PTHR44163:SF1">
    <property type="entry name" value="U3 SMALL NUCLEOLAR RNA-ASSOCIATED PROTEIN 4 HOMOLOG"/>
    <property type="match status" value="1"/>
</dbReference>
<dbReference type="InterPro" id="IPR036322">
    <property type="entry name" value="WD40_repeat_dom_sf"/>
</dbReference>
<gene>
    <name evidence="2" type="ORF">METBISCDRAFT_14729</name>
    <name evidence="1" type="ORF">METBISCDRAFT_20737</name>
</gene>
<dbReference type="EMBL" id="ML004446">
    <property type="protein sequence ID" value="RKP31143.1"/>
    <property type="molecule type" value="Genomic_DNA"/>
</dbReference>
<reference evidence="1" key="2">
    <citation type="submission" date="2018-08" db="EMBL/GenBank/DDBJ databases">
        <title>Leveraging single-cell genomics to expand the Fungal Tree of Life.</title>
        <authorList>
            <consortium name="DOE Joint Genome Institute"/>
            <person name="Ahrendt S.R."/>
            <person name="Quandt C.A."/>
            <person name="Ciobanu D."/>
            <person name="Clum A."/>
            <person name="Salamov A."/>
            <person name="Andreopoulos B."/>
            <person name="Cheng J.-F."/>
            <person name="Woyke T."/>
            <person name="Pelin A."/>
            <person name="Henrissat B."/>
            <person name="Reynolds N."/>
            <person name="Benny G.L."/>
            <person name="Smith M.E."/>
            <person name="James T.Y."/>
            <person name="Grigoriev I.V."/>
        </authorList>
    </citation>
    <scope>NUCLEOTIDE SEQUENCE</scope>
    <source>
        <strain evidence="1">Baker2002</strain>
    </source>
</reference>
<dbReference type="GO" id="GO:0034455">
    <property type="term" value="C:t-UTP complex"/>
    <property type="evidence" value="ECO:0007669"/>
    <property type="project" value="TreeGrafter"/>
</dbReference>
<name>A0A4P9Z9D2_9ASCO</name>
<reference evidence="3" key="1">
    <citation type="journal article" date="2018" name="Nat. Microbiol.">
        <title>Leveraging single-cell genomics to expand the fungal tree of life.</title>
        <authorList>
            <person name="Ahrendt S.R."/>
            <person name="Quandt C.A."/>
            <person name="Ciobanu D."/>
            <person name="Clum A."/>
            <person name="Salamov A."/>
            <person name="Andreopoulos B."/>
            <person name="Cheng J.F."/>
            <person name="Woyke T."/>
            <person name="Pelin A."/>
            <person name="Henrissat B."/>
            <person name="Reynolds N.K."/>
            <person name="Benny G.L."/>
            <person name="Smith M.E."/>
            <person name="James T.Y."/>
            <person name="Grigoriev I.V."/>
        </authorList>
    </citation>
    <scope>NUCLEOTIDE SEQUENCE [LARGE SCALE GENOMIC DNA]</scope>
    <source>
        <strain evidence="3">Baker2002</strain>
    </source>
</reference>
<dbReference type="GO" id="GO:0032040">
    <property type="term" value="C:small-subunit processome"/>
    <property type="evidence" value="ECO:0007669"/>
    <property type="project" value="TreeGrafter"/>
</dbReference>
<dbReference type="EMBL" id="ML004902">
    <property type="protein sequence ID" value="RKP28370.1"/>
    <property type="molecule type" value="Genomic_DNA"/>
</dbReference>
<dbReference type="Pfam" id="PF00400">
    <property type="entry name" value="WD40"/>
    <property type="match status" value="2"/>
</dbReference>
<dbReference type="SMART" id="SM00320">
    <property type="entry name" value="WD40"/>
    <property type="match status" value="6"/>
</dbReference>
<dbReference type="InterPro" id="IPR046351">
    <property type="entry name" value="UTP4"/>
</dbReference>